<dbReference type="AlphaFoldDB" id="A7EVK2"/>
<sequence length="67" mass="7692">MSFFSPDPQTSELEHILAHTHGAYESRIARRHNFELELLFGRFEILRGEDSGSAFNDYSVLFVLMSA</sequence>
<dbReference type="EMBL" id="CH476633">
    <property type="protein sequence ID" value="EDN93494.1"/>
    <property type="molecule type" value="Genomic_DNA"/>
</dbReference>
<dbReference type="InParanoid" id="A7EVK2"/>
<reference evidence="2" key="1">
    <citation type="journal article" date="2011" name="PLoS Genet.">
        <title>Genomic analysis of the necrotrophic fungal pathogens Sclerotinia sclerotiorum and Botrytis cinerea.</title>
        <authorList>
            <person name="Amselem J."/>
            <person name="Cuomo C.A."/>
            <person name="van Kan J.A."/>
            <person name="Viaud M."/>
            <person name="Benito E.P."/>
            <person name="Couloux A."/>
            <person name="Coutinho P.M."/>
            <person name="de Vries R.P."/>
            <person name="Dyer P.S."/>
            <person name="Fillinger S."/>
            <person name="Fournier E."/>
            <person name="Gout L."/>
            <person name="Hahn M."/>
            <person name="Kohn L."/>
            <person name="Lapalu N."/>
            <person name="Plummer K.M."/>
            <person name="Pradier J.M."/>
            <person name="Quevillon E."/>
            <person name="Sharon A."/>
            <person name="Simon A."/>
            <person name="ten Have A."/>
            <person name="Tudzynski B."/>
            <person name="Tudzynski P."/>
            <person name="Wincker P."/>
            <person name="Andrew M."/>
            <person name="Anthouard V."/>
            <person name="Beever R.E."/>
            <person name="Beffa R."/>
            <person name="Benoit I."/>
            <person name="Bouzid O."/>
            <person name="Brault B."/>
            <person name="Chen Z."/>
            <person name="Choquer M."/>
            <person name="Collemare J."/>
            <person name="Cotton P."/>
            <person name="Danchin E.G."/>
            <person name="Da Silva C."/>
            <person name="Gautier A."/>
            <person name="Giraud C."/>
            <person name="Giraud T."/>
            <person name="Gonzalez C."/>
            <person name="Grossetete S."/>
            <person name="Guldener U."/>
            <person name="Henrissat B."/>
            <person name="Howlett B.J."/>
            <person name="Kodira C."/>
            <person name="Kretschmer M."/>
            <person name="Lappartient A."/>
            <person name="Leroch M."/>
            <person name="Levis C."/>
            <person name="Mauceli E."/>
            <person name="Neuveglise C."/>
            <person name="Oeser B."/>
            <person name="Pearson M."/>
            <person name="Poulain J."/>
            <person name="Poussereau N."/>
            <person name="Quesneville H."/>
            <person name="Rascle C."/>
            <person name="Schumacher J."/>
            <person name="Segurens B."/>
            <person name="Sexton A."/>
            <person name="Silva E."/>
            <person name="Sirven C."/>
            <person name="Soanes D.M."/>
            <person name="Talbot N.J."/>
            <person name="Templeton M."/>
            <person name="Yandava C."/>
            <person name="Yarden O."/>
            <person name="Zeng Q."/>
            <person name="Rollins J.A."/>
            <person name="Lebrun M.H."/>
            <person name="Dickman M."/>
        </authorList>
    </citation>
    <scope>NUCLEOTIDE SEQUENCE [LARGE SCALE GENOMIC DNA]</scope>
    <source>
        <strain evidence="2">ATCC 18683 / 1980 / Ss-1</strain>
    </source>
</reference>
<dbReference type="Proteomes" id="UP000001312">
    <property type="component" value="Unassembled WGS sequence"/>
</dbReference>
<protein>
    <submittedName>
        <fullName evidence="1">Uncharacterized protein</fullName>
    </submittedName>
</protein>
<dbReference type="GeneID" id="5485706"/>
<dbReference type="RefSeq" id="XP_001589639.1">
    <property type="nucleotide sequence ID" value="XM_001589589.1"/>
</dbReference>
<dbReference type="HOGENOM" id="CLU_2813972_0_0_1"/>
<evidence type="ECO:0000313" key="2">
    <source>
        <dbReference type="Proteomes" id="UP000001312"/>
    </source>
</evidence>
<organism evidence="1 2">
    <name type="scientific">Sclerotinia sclerotiorum (strain ATCC 18683 / 1980 / Ss-1)</name>
    <name type="common">White mold</name>
    <name type="synonym">Whetzelinia sclerotiorum</name>
    <dbReference type="NCBI Taxonomy" id="665079"/>
    <lineage>
        <taxon>Eukaryota</taxon>
        <taxon>Fungi</taxon>
        <taxon>Dikarya</taxon>
        <taxon>Ascomycota</taxon>
        <taxon>Pezizomycotina</taxon>
        <taxon>Leotiomycetes</taxon>
        <taxon>Helotiales</taxon>
        <taxon>Sclerotiniaceae</taxon>
        <taxon>Sclerotinia</taxon>
    </lineage>
</organism>
<name>A7EVK2_SCLS1</name>
<keyword evidence="2" id="KW-1185">Reference proteome</keyword>
<evidence type="ECO:0000313" key="1">
    <source>
        <dbReference type="EMBL" id="EDN93494.1"/>
    </source>
</evidence>
<proteinExistence type="predicted"/>
<gene>
    <name evidence="1" type="ORF">SS1G_09361</name>
</gene>
<dbReference type="KEGG" id="ssl:SS1G_09361"/>
<accession>A7EVK2</accession>